<evidence type="ECO:0000313" key="2">
    <source>
        <dbReference type="Proteomes" id="UP000766550"/>
    </source>
</evidence>
<dbReference type="OrthoDB" id="205286at2157"/>
<gene>
    <name evidence="1" type="ORF">KTS45_10130</name>
</gene>
<comment type="caution">
    <text evidence="1">The sequence shown here is derived from an EMBL/GenBank/DDBJ whole genome shotgun (WGS) entry which is preliminary data.</text>
</comment>
<accession>A0A8J7Y4E8</accession>
<protein>
    <submittedName>
        <fullName evidence="1">Uncharacterized protein</fullName>
    </submittedName>
</protein>
<dbReference type="EMBL" id="JAHQXF010000002">
    <property type="protein sequence ID" value="MBV0924555.1"/>
    <property type="molecule type" value="Genomic_DNA"/>
</dbReference>
<dbReference type="Proteomes" id="UP000766550">
    <property type="component" value="Unassembled WGS sequence"/>
</dbReference>
<sequence>MRKPLLGVLVALLVVSSGCVGLITGETVAFESAPTSVDDSVLESTGYELTNSTEQNVTRTVEFAGQERTIRVVSHVDQYRRGIDFGPLGTVQLSRFVVVSTPNAEVAGQSLNPAASWSNREVVAQVAARAGGVRDIQFESNRTTQSLGEARQVSTFSGVMTVFGQDVDVLMHAASFEHEGDVIVVFAVHPDEIDEQARVDTMLRGLEHEGN</sequence>
<organism evidence="1 2">
    <name type="scientific">Haloarcula limicola</name>
    <dbReference type="NCBI Taxonomy" id="1429915"/>
    <lineage>
        <taxon>Archaea</taxon>
        <taxon>Methanobacteriati</taxon>
        <taxon>Methanobacteriota</taxon>
        <taxon>Stenosarchaea group</taxon>
        <taxon>Halobacteria</taxon>
        <taxon>Halobacteriales</taxon>
        <taxon>Haloarculaceae</taxon>
        <taxon>Haloarcula</taxon>
    </lineage>
</organism>
<proteinExistence type="predicted"/>
<reference evidence="1 2" key="1">
    <citation type="submission" date="2021-06" db="EMBL/GenBank/DDBJ databases">
        <title>New haloarchaea isolates fom saline soil.</title>
        <authorList>
            <person name="Duran-Viseras A."/>
            <person name="Sanchez-Porro C.S."/>
            <person name="Ventosa A."/>
        </authorList>
    </citation>
    <scope>NUCLEOTIDE SEQUENCE [LARGE SCALE GENOMIC DNA]</scope>
    <source>
        <strain evidence="1 2">JCM 183640</strain>
    </source>
</reference>
<name>A0A8J7Y4E8_9EURY</name>
<dbReference type="InterPro" id="IPR045396">
    <property type="entry name" value="DUF6517"/>
</dbReference>
<dbReference type="AlphaFoldDB" id="A0A8J7Y4E8"/>
<dbReference type="RefSeq" id="WP_162319117.1">
    <property type="nucleotide sequence ID" value="NZ_JAHQXF010000002.1"/>
</dbReference>
<keyword evidence="2" id="KW-1185">Reference proteome</keyword>
<dbReference type="PROSITE" id="PS51257">
    <property type="entry name" value="PROKAR_LIPOPROTEIN"/>
    <property type="match status" value="1"/>
</dbReference>
<evidence type="ECO:0000313" key="1">
    <source>
        <dbReference type="EMBL" id="MBV0924555.1"/>
    </source>
</evidence>
<dbReference type="Pfam" id="PF20127">
    <property type="entry name" value="DUF6517"/>
    <property type="match status" value="1"/>
</dbReference>